<evidence type="ECO:0000313" key="25">
    <source>
        <dbReference type="EMBL" id="TDA39791.1"/>
    </source>
</evidence>
<dbReference type="GO" id="GO:0005524">
    <property type="term" value="F:ATP binding"/>
    <property type="evidence" value="ECO:0007669"/>
    <property type="project" value="UniProtKB-KW"/>
</dbReference>
<evidence type="ECO:0000259" key="22">
    <source>
        <dbReference type="Pfam" id="PF08543"/>
    </source>
</evidence>
<evidence type="ECO:0000256" key="1">
    <source>
        <dbReference type="ARBA" id="ARBA00000151"/>
    </source>
</evidence>
<keyword evidence="13" id="KW-0511">Multifunctional enzyme</keyword>
<evidence type="ECO:0000256" key="7">
    <source>
        <dbReference type="ARBA" id="ARBA00012963"/>
    </source>
</evidence>
<reference evidence="25 27" key="1">
    <citation type="journal article" date="2019" name="Nat. Microbiol.">
        <title>Expanding anaerobic alkane metabolism in the domain of Archaea.</title>
        <authorList>
            <person name="Wang Y."/>
            <person name="Wegener G."/>
            <person name="Hou J."/>
            <person name="Wang F."/>
            <person name="Xiao X."/>
        </authorList>
    </citation>
    <scope>NUCLEOTIDE SEQUENCE [LARGE SCALE GENOMIC DNA]</scope>
    <source>
        <strain evidence="25">WYZ-LMO11</strain>
    </source>
</reference>
<dbReference type="SUPFAM" id="SSF53613">
    <property type="entry name" value="Ribokinase-like"/>
    <property type="match status" value="1"/>
</dbReference>
<dbReference type="InterPro" id="IPR029056">
    <property type="entry name" value="Ribokinase-like"/>
</dbReference>
<dbReference type="EMBL" id="RXIH01000031">
    <property type="protein sequence ID" value="RZN56063.1"/>
    <property type="molecule type" value="Genomic_DNA"/>
</dbReference>
<dbReference type="GO" id="GO:0004789">
    <property type="term" value="F:thiamine-phosphate diphosphorylase activity"/>
    <property type="evidence" value="ECO:0007669"/>
    <property type="project" value="UniProtKB-EC"/>
</dbReference>
<evidence type="ECO:0000256" key="18">
    <source>
        <dbReference type="ARBA" id="ARBA00060674"/>
    </source>
</evidence>
<feature type="domain" description="Pyridoxamine kinase/Phosphomethylpyrimidine kinase" evidence="22">
    <location>
        <begin position="14"/>
        <end position="258"/>
    </location>
</feature>
<comment type="catalytic activity">
    <reaction evidence="15">
        <text>2-(2-carboxy-4-methylthiazol-5-yl)ethyl phosphate + 4-amino-2-methyl-5-(diphosphooxymethyl)pyrimidine + 2 H(+) = thiamine phosphate + CO2 + diphosphate</text>
        <dbReference type="Rhea" id="RHEA:47848"/>
        <dbReference type="ChEBI" id="CHEBI:15378"/>
        <dbReference type="ChEBI" id="CHEBI:16526"/>
        <dbReference type="ChEBI" id="CHEBI:33019"/>
        <dbReference type="ChEBI" id="CHEBI:37575"/>
        <dbReference type="ChEBI" id="CHEBI:57841"/>
        <dbReference type="ChEBI" id="CHEBI:62890"/>
        <dbReference type="EC" id="2.5.1.3"/>
    </reaction>
</comment>
<dbReference type="SUPFAM" id="SSF53639">
    <property type="entry name" value="AraD/HMP-PK domain-like"/>
    <property type="match status" value="1"/>
</dbReference>
<dbReference type="InterPro" id="IPR013749">
    <property type="entry name" value="PM/HMP-P_kinase-1"/>
</dbReference>
<dbReference type="Proteomes" id="UP000317265">
    <property type="component" value="Unassembled WGS sequence"/>
</dbReference>
<comment type="similarity">
    <text evidence="19">In the C-terminal section; belongs to the ThiN family.</text>
</comment>
<dbReference type="FunFam" id="3.40.225.10:FF:000015">
    <property type="entry name" value="Phosphomethylpyrimidine kinase (Hmp-phosphate kinase)"/>
    <property type="match status" value="1"/>
</dbReference>
<dbReference type="GO" id="GO:0008972">
    <property type="term" value="F:phosphomethylpyrimidine kinase activity"/>
    <property type="evidence" value="ECO:0007669"/>
    <property type="project" value="UniProtKB-EC"/>
</dbReference>
<gene>
    <name evidence="25" type="ORF">DSO09_01800</name>
    <name evidence="24" type="ORF">EF809_03705</name>
</gene>
<comment type="caution">
    <text evidence="24">The sequence shown here is derived from an EMBL/GenBank/DDBJ whole genome shotgun (WGS) entry which is preliminary data.</text>
</comment>
<dbReference type="AlphaFoldDB" id="A0A520KFH3"/>
<organism evidence="24 26">
    <name type="scientific">Thermoproteota archaeon</name>
    <dbReference type="NCBI Taxonomy" id="2056631"/>
    <lineage>
        <taxon>Archaea</taxon>
        <taxon>Thermoproteota</taxon>
    </lineage>
</organism>
<dbReference type="EC" id="2.7.4.7" evidence="7"/>
<comment type="catalytic activity">
    <reaction evidence="1">
        <text>4-amino-5-hydroxymethyl-2-methylpyrimidine + ATP = 4-amino-2-methyl-5-(phosphooxymethyl)pyrimidine + ADP + H(+)</text>
        <dbReference type="Rhea" id="RHEA:23096"/>
        <dbReference type="ChEBI" id="CHEBI:15378"/>
        <dbReference type="ChEBI" id="CHEBI:16892"/>
        <dbReference type="ChEBI" id="CHEBI:30616"/>
        <dbReference type="ChEBI" id="CHEBI:58354"/>
        <dbReference type="ChEBI" id="CHEBI:456216"/>
        <dbReference type="EC" id="2.7.1.49"/>
    </reaction>
</comment>
<evidence type="ECO:0000256" key="20">
    <source>
        <dbReference type="ARBA" id="ARBA00060992"/>
    </source>
</evidence>
<dbReference type="FunFam" id="3.40.1190.20:FF:000003">
    <property type="entry name" value="Phosphomethylpyrimidine kinase ThiD"/>
    <property type="match status" value="1"/>
</dbReference>
<dbReference type="Pfam" id="PF10120">
    <property type="entry name" value="ThiN"/>
    <property type="match status" value="1"/>
</dbReference>
<keyword evidence="8" id="KW-0808">Transferase</keyword>
<evidence type="ECO:0000256" key="9">
    <source>
        <dbReference type="ARBA" id="ARBA00022741"/>
    </source>
</evidence>
<proteinExistence type="inferred from homology"/>
<evidence type="ECO:0000256" key="15">
    <source>
        <dbReference type="ARBA" id="ARBA00047851"/>
    </source>
</evidence>
<comment type="function">
    <text evidence="3">Catalyzes the phosphorylation of hydroxymethylpyrimidine phosphate (HMP-P) to HMP-PP, and of HMP to HMP-P.</text>
</comment>
<evidence type="ECO:0000256" key="10">
    <source>
        <dbReference type="ARBA" id="ARBA00022777"/>
    </source>
</evidence>
<evidence type="ECO:0000256" key="13">
    <source>
        <dbReference type="ARBA" id="ARBA00023268"/>
    </source>
</evidence>
<evidence type="ECO:0000256" key="21">
    <source>
        <dbReference type="ARBA" id="ARBA00067160"/>
    </source>
</evidence>
<dbReference type="Gene3D" id="3.40.1190.20">
    <property type="match status" value="1"/>
</dbReference>
<keyword evidence="12" id="KW-0784">Thiamine biosynthesis</keyword>
<reference evidence="24 26" key="2">
    <citation type="journal article" date="2019" name="Nat. Microbiol.">
        <title>Wide diversity of methane and short-chain alkane metabolisms in uncultured archaea.</title>
        <authorList>
            <person name="Borrel G."/>
            <person name="Adam P.S."/>
            <person name="McKay L.J."/>
            <person name="Chen L.X."/>
            <person name="Sierra-Garcia I.N."/>
            <person name="Sieber C.M."/>
            <person name="Letourneur Q."/>
            <person name="Ghozlane A."/>
            <person name="Andersen G.L."/>
            <person name="Li W.J."/>
            <person name="Hallam S.J."/>
            <person name="Muyzer G."/>
            <person name="de Oliveira V.M."/>
            <person name="Inskeep W.P."/>
            <person name="Banfield J.F."/>
            <person name="Gribaldo S."/>
        </authorList>
    </citation>
    <scope>NUCLEOTIDE SEQUENCE [LARGE SCALE GENOMIC DNA]</scope>
    <source>
        <strain evidence="24">Verst-YHS</strain>
    </source>
</reference>
<evidence type="ECO:0000256" key="14">
    <source>
        <dbReference type="ARBA" id="ARBA00047334"/>
    </source>
</evidence>
<comment type="catalytic activity">
    <reaction evidence="16">
        <text>2-[(2R,5Z)-2-carboxy-4-methylthiazol-5(2H)-ylidene]ethyl phosphate + 4-amino-2-methyl-5-(diphosphooxymethyl)pyrimidine + 2 H(+) = thiamine phosphate + CO2 + diphosphate</text>
        <dbReference type="Rhea" id="RHEA:47844"/>
        <dbReference type="ChEBI" id="CHEBI:15378"/>
        <dbReference type="ChEBI" id="CHEBI:16526"/>
        <dbReference type="ChEBI" id="CHEBI:33019"/>
        <dbReference type="ChEBI" id="CHEBI:37575"/>
        <dbReference type="ChEBI" id="CHEBI:57841"/>
        <dbReference type="ChEBI" id="CHEBI:62899"/>
        <dbReference type="EC" id="2.5.1.3"/>
    </reaction>
</comment>
<evidence type="ECO:0000256" key="2">
    <source>
        <dbReference type="ARBA" id="ARBA00000565"/>
    </source>
</evidence>
<evidence type="ECO:0000256" key="5">
    <source>
        <dbReference type="ARBA" id="ARBA00012135"/>
    </source>
</evidence>
<dbReference type="GO" id="GO:0005829">
    <property type="term" value="C:cytosol"/>
    <property type="evidence" value="ECO:0007669"/>
    <property type="project" value="TreeGrafter"/>
</dbReference>
<keyword evidence="10 24" id="KW-0418">Kinase</keyword>
<dbReference type="InterPro" id="IPR019293">
    <property type="entry name" value="ThiN"/>
</dbReference>
<evidence type="ECO:0000256" key="6">
    <source>
        <dbReference type="ARBA" id="ARBA00012830"/>
    </source>
</evidence>
<evidence type="ECO:0000256" key="19">
    <source>
        <dbReference type="ARBA" id="ARBA00060834"/>
    </source>
</evidence>
<comment type="similarity">
    <text evidence="20">In the N-terminal section; belongs to the ThiD family.</text>
</comment>
<dbReference type="PANTHER" id="PTHR20858">
    <property type="entry name" value="PHOSPHOMETHYLPYRIMIDINE KINASE"/>
    <property type="match status" value="1"/>
</dbReference>
<dbReference type="Proteomes" id="UP000316080">
    <property type="component" value="Unassembled WGS sequence"/>
</dbReference>
<evidence type="ECO:0000259" key="23">
    <source>
        <dbReference type="Pfam" id="PF10120"/>
    </source>
</evidence>
<comment type="catalytic activity">
    <reaction evidence="14">
        <text>4-methyl-5-(2-phosphooxyethyl)-thiazole + 4-amino-2-methyl-5-(diphosphooxymethyl)pyrimidine + H(+) = thiamine phosphate + diphosphate</text>
        <dbReference type="Rhea" id="RHEA:22328"/>
        <dbReference type="ChEBI" id="CHEBI:15378"/>
        <dbReference type="ChEBI" id="CHEBI:33019"/>
        <dbReference type="ChEBI" id="CHEBI:37575"/>
        <dbReference type="ChEBI" id="CHEBI:57841"/>
        <dbReference type="ChEBI" id="CHEBI:58296"/>
        <dbReference type="EC" id="2.5.1.3"/>
    </reaction>
</comment>
<comment type="pathway">
    <text evidence="4">Cofactor biosynthesis; thiamine diphosphate biosynthesis; thiamine phosphate from 4-amino-2-methyl-5-diphosphomethylpyrimidine and 4-methyl-5-(2-phosphoethyl)-thiazole: step 1/1.</text>
</comment>
<evidence type="ECO:0000256" key="8">
    <source>
        <dbReference type="ARBA" id="ARBA00022679"/>
    </source>
</evidence>
<comment type="function">
    <text evidence="17">Condenses 4-methyl-5-(beta-hydroxyethyl)thiazole monophosphate (THZ-P) and 4-amino-5-hydroxymethyl pyrimidine pyrophosphate (HMP-PP) to form thiamine monophosphate (TMP).</text>
</comment>
<dbReference type="InterPro" id="IPR036409">
    <property type="entry name" value="Aldolase_II/adducin_N_sf"/>
</dbReference>
<keyword evidence="9" id="KW-0547">Nucleotide-binding</keyword>
<evidence type="ECO:0000256" key="12">
    <source>
        <dbReference type="ARBA" id="ARBA00022977"/>
    </source>
</evidence>
<evidence type="ECO:0000256" key="16">
    <source>
        <dbReference type="ARBA" id="ARBA00047883"/>
    </source>
</evidence>
<dbReference type="EC" id="2.5.1.3" evidence="6"/>
<dbReference type="Gene3D" id="3.40.225.10">
    <property type="entry name" value="Class II aldolase/adducin N-terminal domain"/>
    <property type="match status" value="1"/>
</dbReference>
<dbReference type="EMBL" id="QNVI01000020">
    <property type="protein sequence ID" value="TDA39791.1"/>
    <property type="molecule type" value="Genomic_DNA"/>
</dbReference>
<comment type="pathway">
    <text evidence="18">Cofactor biosynthesis; thiamine diphosphate biosynthesis; 4-amino-2-methyl-5-diphosphomethylpyrimidine from 5-amino-1-(5-phospho-D-ribosyl)imidazole.</text>
</comment>
<dbReference type="InterPro" id="IPR004399">
    <property type="entry name" value="HMP/HMP-P_kinase_dom"/>
</dbReference>
<evidence type="ECO:0000313" key="27">
    <source>
        <dbReference type="Proteomes" id="UP000317265"/>
    </source>
</evidence>
<protein>
    <recommendedName>
        <fullName evidence="21">Bifunctional thiamine biosynthesis protein ThiDN</fullName>
        <ecNumber evidence="6">2.5.1.3</ecNumber>
        <ecNumber evidence="5">2.7.1.49</ecNumber>
        <ecNumber evidence="7">2.7.4.7</ecNumber>
    </recommendedName>
</protein>
<evidence type="ECO:0000256" key="17">
    <source>
        <dbReference type="ARBA" id="ARBA00059241"/>
    </source>
</evidence>
<keyword evidence="11" id="KW-0067">ATP-binding</keyword>
<dbReference type="NCBIfam" id="TIGR00097">
    <property type="entry name" value="HMP-P_kinase"/>
    <property type="match status" value="1"/>
</dbReference>
<feature type="domain" description="Thiamine-phosphate synthase ThiN" evidence="23">
    <location>
        <begin position="275"/>
        <end position="443"/>
    </location>
</feature>
<name>A0A520KFH3_9CREN</name>
<dbReference type="NCBIfam" id="NF006346">
    <property type="entry name" value="PRK08573.1"/>
    <property type="match status" value="1"/>
</dbReference>
<evidence type="ECO:0000256" key="3">
    <source>
        <dbReference type="ARBA" id="ARBA00003848"/>
    </source>
</evidence>
<evidence type="ECO:0000313" key="26">
    <source>
        <dbReference type="Proteomes" id="UP000316080"/>
    </source>
</evidence>
<dbReference type="CDD" id="cd01169">
    <property type="entry name" value="HMPP_kinase"/>
    <property type="match status" value="1"/>
</dbReference>
<evidence type="ECO:0000313" key="24">
    <source>
        <dbReference type="EMBL" id="RZN56063.1"/>
    </source>
</evidence>
<dbReference type="Pfam" id="PF08543">
    <property type="entry name" value="Phos_pyr_kin"/>
    <property type="match status" value="1"/>
</dbReference>
<dbReference type="GO" id="GO:0009228">
    <property type="term" value="P:thiamine biosynthetic process"/>
    <property type="evidence" value="ECO:0007669"/>
    <property type="project" value="UniProtKB-KW"/>
</dbReference>
<dbReference type="GO" id="GO:0008902">
    <property type="term" value="F:hydroxymethylpyrimidine kinase activity"/>
    <property type="evidence" value="ECO:0007669"/>
    <property type="project" value="UniProtKB-EC"/>
</dbReference>
<evidence type="ECO:0000256" key="11">
    <source>
        <dbReference type="ARBA" id="ARBA00022840"/>
    </source>
</evidence>
<accession>A0A520KFH3</accession>
<sequence>MRKIPIALTIAGSDSGGGAGIQADLKTFAALGVHGTSAITAITAQNTYEVIGIQEIDVDIIEKQIDAIAKDMGIDAAKTGMLSSSKIISTVSKCIKKYGFPIVIDPVMIAKSKAKLLKDDAIEVLIKELIPLATVITPNIPEAEVISGIKINNIDDMKKAAKIIVENYGAKSVVVKGGHLNSNESIDILYYNGNYREYRAPRIETKNTHGTGCSFSAAITAEIAKGNDIEKAIENAKLFITHAIMYGLPIGKGHGPVNPISWIYIPYEKYKVIEELKKAIEIIESNEKIAYLIPEVQMNLVMAIPYAKDINDIAGIPGRIVKIKNRAKAVSSPEFGSSSHMARILLKIMEYDSNIRAAINIKYSEEILKIMRDLNFTISYFDRREEPLEIKLKEGASLPWGIEQAIKRIGRIPDAIYDLGDIGKEPMIRVFGKNAIDVVNKIISIANKLKP</sequence>
<dbReference type="EC" id="2.7.1.49" evidence="5"/>
<evidence type="ECO:0000256" key="4">
    <source>
        <dbReference type="ARBA" id="ARBA00005165"/>
    </source>
</evidence>
<comment type="catalytic activity">
    <reaction evidence="2">
        <text>4-amino-2-methyl-5-(phosphooxymethyl)pyrimidine + ATP = 4-amino-2-methyl-5-(diphosphooxymethyl)pyrimidine + ADP</text>
        <dbReference type="Rhea" id="RHEA:19893"/>
        <dbReference type="ChEBI" id="CHEBI:30616"/>
        <dbReference type="ChEBI" id="CHEBI:57841"/>
        <dbReference type="ChEBI" id="CHEBI:58354"/>
        <dbReference type="ChEBI" id="CHEBI:456216"/>
        <dbReference type="EC" id="2.7.4.7"/>
    </reaction>
</comment>
<dbReference type="PANTHER" id="PTHR20858:SF17">
    <property type="entry name" value="HYDROXYMETHYLPYRIMIDINE_PHOSPHOMETHYLPYRIMIDINE KINASE THI20-RELATED"/>
    <property type="match status" value="1"/>
</dbReference>